<feature type="domain" description="WSC" evidence="3">
    <location>
        <begin position="140"/>
        <end position="232"/>
    </location>
</feature>
<feature type="signal peptide" evidence="2">
    <location>
        <begin position="1"/>
        <end position="22"/>
    </location>
</feature>
<dbReference type="InterPro" id="IPR051589">
    <property type="entry name" value="Sialate-O-sulfotransferase"/>
</dbReference>
<dbReference type="PANTHER" id="PTHR45964:SF5">
    <property type="entry name" value="WSCD FAMILY MEMBER CG9164"/>
    <property type="match status" value="1"/>
</dbReference>
<accession>A0ABR3JC16</accession>
<dbReference type="Pfam" id="PF01822">
    <property type="entry name" value="WSC"/>
    <property type="match status" value="2"/>
</dbReference>
<evidence type="ECO:0000313" key="4">
    <source>
        <dbReference type="EMBL" id="KAL0953107.1"/>
    </source>
</evidence>
<reference evidence="5" key="1">
    <citation type="submission" date="2024-06" db="EMBL/GenBank/DDBJ databases">
        <title>Multi-omics analyses provide insights into the biosynthesis of the anticancer antibiotic pleurotin in Hohenbuehelia grisea.</title>
        <authorList>
            <person name="Weaver J.A."/>
            <person name="Alberti F."/>
        </authorList>
    </citation>
    <scope>NUCLEOTIDE SEQUENCE [LARGE SCALE GENOMIC DNA]</scope>
    <source>
        <strain evidence="5">T-177</strain>
    </source>
</reference>
<dbReference type="EMBL" id="JASNQZ010000008">
    <property type="protein sequence ID" value="KAL0953107.1"/>
    <property type="molecule type" value="Genomic_DNA"/>
</dbReference>
<proteinExistence type="predicted"/>
<dbReference type="SMART" id="SM00321">
    <property type="entry name" value="WSC"/>
    <property type="match status" value="2"/>
</dbReference>
<evidence type="ECO:0000259" key="3">
    <source>
        <dbReference type="PROSITE" id="PS51212"/>
    </source>
</evidence>
<name>A0ABR3JC16_9AGAR</name>
<evidence type="ECO:0000313" key="5">
    <source>
        <dbReference type="Proteomes" id="UP001556367"/>
    </source>
</evidence>
<dbReference type="PROSITE" id="PS51212">
    <property type="entry name" value="WSC"/>
    <property type="match status" value="2"/>
</dbReference>
<evidence type="ECO:0000256" key="2">
    <source>
        <dbReference type="SAM" id="SignalP"/>
    </source>
</evidence>
<dbReference type="InterPro" id="IPR002889">
    <property type="entry name" value="WSC_carb-bd"/>
</dbReference>
<keyword evidence="1" id="KW-0677">Repeat</keyword>
<sequence>MIFTKYLCFLATIVAFASKSSAMGLVSRALPANWSPKGCYLDNTSMRILAGASTTDNAMTIEKCVNFCVSGGFPYAGVEFSRECYCDYALQNINAATDSTQCNATCAGDKNEVCGASKRINIYHDDSVAEPSVSQSASGTWTYVGCYPDSTSNRTLEHRFDIPTGVTADSCTTACAANQYSYAGLEFGKECWCGNSTGNALAGPEANCRTTCSAKHREFCGGNNALNVYRNNGSSPSPPQSCVATELKPFTMLAAYRANQTAAVIGVALDLEGLPLHIRGILKQGPGDWGQYTIKDGVMVGEKFIHQSGPIFTNASSTALDNGESPMFTYNLSGLSSIRFTGYCVATDSEGRSTLAANINGRGGIWSICRSAVVWNAQAGAGSDCVPIDIRLEYVN</sequence>
<dbReference type="Proteomes" id="UP001556367">
    <property type="component" value="Unassembled WGS sequence"/>
</dbReference>
<keyword evidence="5" id="KW-1185">Reference proteome</keyword>
<keyword evidence="2" id="KW-0732">Signal</keyword>
<organism evidence="4 5">
    <name type="scientific">Hohenbuehelia grisea</name>
    <dbReference type="NCBI Taxonomy" id="104357"/>
    <lineage>
        <taxon>Eukaryota</taxon>
        <taxon>Fungi</taxon>
        <taxon>Dikarya</taxon>
        <taxon>Basidiomycota</taxon>
        <taxon>Agaricomycotina</taxon>
        <taxon>Agaricomycetes</taxon>
        <taxon>Agaricomycetidae</taxon>
        <taxon>Agaricales</taxon>
        <taxon>Pleurotineae</taxon>
        <taxon>Pleurotaceae</taxon>
        <taxon>Hohenbuehelia</taxon>
    </lineage>
</organism>
<protein>
    <recommendedName>
        <fullName evidence="3">WSC domain-containing protein</fullName>
    </recommendedName>
</protein>
<feature type="domain" description="WSC" evidence="3">
    <location>
        <begin position="33"/>
        <end position="126"/>
    </location>
</feature>
<gene>
    <name evidence="4" type="ORF">HGRIS_004378</name>
</gene>
<dbReference type="PANTHER" id="PTHR45964">
    <property type="entry name" value="WSCD FAMILY MEMBER CG9164"/>
    <property type="match status" value="1"/>
</dbReference>
<feature type="chain" id="PRO_5047011550" description="WSC domain-containing protein" evidence="2">
    <location>
        <begin position="23"/>
        <end position="396"/>
    </location>
</feature>
<comment type="caution">
    <text evidence="4">The sequence shown here is derived from an EMBL/GenBank/DDBJ whole genome shotgun (WGS) entry which is preliminary data.</text>
</comment>
<evidence type="ECO:0000256" key="1">
    <source>
        <dbReference type="ARBA" id="ARBA00022737"/>
    </source>
</evidence>